<evidence type="ECO:0000313" key="3">
    <source>
        <dbReference type="EMBL" id="MEK8031327.1"/>
    </source>
</evidence>
<keyword evidence="2" id="KW-0732">Signal</keyword>
<evidence type="ECO:0000256" key="1">
    <source>
        <dbReference type="SAM" id="MobiDB-lite"/>
    </source>
</evidence>
<organism evidence="3 4">
    <name type="scientific">Ideonella lacteola</name>
    <dbReference type="NCBI Taxonomy" id="2984193"/>
    <lineage>
        <taxon>Bacteria</taxon>
        <taxon>Pseudomonadati</taxon>
        <taxon>Pseudomonadota</taxon>
        <taxon>Betaproteobacteria</taxon>
        <taxon>Burkholderiales</taxon>
        <taxon>Sphaerotilaceae</taxon>
        <taxon>Ideonella</taxon>
    </lineage>
</organism>
<name>A0ABU9BMY5_9BURK</name>
<dbReference type="EMBL" id="JBBUTG010000005">
    <property type="protein sequence ID" value="MEK8031327.1"/>
    <property type="molecule type" value="Genomic_DNA"/>
</dbReference>
<keyword evidence="4" id="KW-1185">Reference proteome</keyword>
<evidence type="ECO:0000313" key="4">
    <source>
        <dbReference type="Proteomes" id="UP001371218"/>
    </source>
</evidence>
<protein>
    <submittedName>
        <fullName evidence="3">Uncharacterized protein</fullName>
    </submittedName>
</protein>
<feature type="region of interest" description="Disordered" evidence="1">
    <location>
        <begin position="182"/>
        <end position="207"/>
    </location>
</feature>
<dbReference type="Proteomes" id="UP001371218">
    <property type="component" value="Unassembled WGS sequence"/>
</dbReference>
<reference evidence="3 4" key="1">
    <citation type="submission" date="2024-04" db="EMBL/GenBank/DDBJ databases">
        <title>Novel species of the genus Ideonella isolated from streams.</title>
        <authorList>
            <person name="Lu H."/>
        </authorList>
    </citation>
    <scope>NUCLEOTIDE SEQUENCE [LARGE SCALE GENOMIC DNA]</scope>
    <source>
        <strain evidence="3 4">DXS29W</strain>
    </source>
</reference>
<proteinExistence type="predicted"/>
<feature type="signal peptide" evidence="2">
    <location>
        <begin position="1"/>
        <end position="29"/>
    </location>
</feature>
<feature type="chain" id="PRO_5045609749" evidence="2">
    <location>
        <begin position="30"/>
        <end position="207"/>
    </location>
</feature>
<accession>A0ABU9BMY5</accession>
<evidence type="ECO:0000256" key="2">
    <source>
        <dbReference type="SAM" id="SignalP"/>
    </source>
</evidence>
<gene>
    <name evidence="3" type="ORF">AACH06_10905</name>
</gene>
<dbReference type="RefSeq" id="WP_341425703.1">
    <property type="nucleotide sequence ID" value="NZ_JBBUTG010000005.1"/>
</dbReference>
<sequence>MKADLRLFALKRILGCLAFAGATVGVAHATPQHFPAVDQVAAPGTLYSITFYDDTSNTHNQWATQNICFVQGPVQGSNTTGLWYSTTYNRWIGLWRQEGDQIFMIGDFWKGQGKDAMQVELVTTKDEGFGHWNEWVEDGAYGNWIAKGNTRIAKLGTCLPQGLAEKALADWEETKQAAMKEAEAAPVRYRKDGTLAQPTDRDQQPVN</sequence>
<comment type="caution">
    <text evidence="3">The sequence shown here is derived from an EMBL/GenBank/DDBJ whole genome shotgun (WGS) entry which is preliminary data.</text>
</comment>